<evidence type="ECO:0000313" key="3">
    <source>
        <dbReference type="Proteomes" id="UP000007590"/>
    </source>
</evidence>
<protein>
    <recommendedName>
        <fullName evidence="1">Secretion system C-terminal sorting domain-containing protein</fullName>
    </recommendedName>
</protein>
<keyword evidence="3" id="KW-1185">Reference proteome</keyword>
<sequence>MNCIINGGLKVVAFFLQVKNGSTDTHYTVYLQIYTTFFINRRTLDHILNNLFMYKKCLILPGILFLVVSCCFNSKAQTISGPQNPCPDVIYEYSISSIPPCPNNLPWSVSGGQIIEVSQNKDKIKVKWINTPTSINAKVYYTYYKTSSSGGCTTDIVSIKHDVKVRVFADVQSLTISKDCSFRGSIPLSITPVAIANQYTWSDGLGWTQTTTTPSVNYNVTTNNSISINVIGRDNLCTTTGQVASIQINRTNNAPVITNDFSTLCGSGNVTINPVEGADSYTWETSTSALLINGQSSPVTITGLGGTSVVVSSQLSNYKGTVKVKANKPLCTNSTPYASREFLIGAVPVNWVSAPSKVCSGELFTVQAEPLPDVSTYVWGYYPANNPNDKTIVNQFGLNYQEFGITDPGNYYIYALPVSLCGTAVETSTSSTLVNVDFRCGGGSTMQVQNKSNEAIMLLYPNPSTSEITLKTSEVVKLGKYRIVSLDNQIVQTGVFENNKSINVSSLSPGYYNIIVESADFQKSLKFQKQ</sequence>
<evidence type="ECO:0000259" key="1">
    <source>
        <dbReference type="Pfam" id="PF18962"/>
    </source>
</evidence>
<gene>
    <name evidence="2" type="ordered locus">Solca_2115</name>
</gene>
<proteinExistence type="predicted"/>
<dbReference type="STRING" id="929556.Solca_2115"/>
<dbReference type="KEGG" id="scn:Solca_2115"/>
<dbReference type="AlphaFoldDB" id="H8KR23"/>
<reference evidence="2" key="1">
    <citation type="submission" date="2012-02" db="EMBL/GenBank/DDBJ databases">
        <title>The complete genome of Solitalea canadensis DSM 3403.</title>
        <authorList>
            <consortium name="US DOE Joint Genome Institute (JGI-PGF)"/>
            <person name="Lucas S."/>
            <person name="Copeland A."/>
            <person name="Lapidus A."/>
            <person name="Glavina del Rio T."/>
            <person name="Dalin E."/>
            <person name="Tice H."/>
            <person name="Bruce D."/>
            <person name="Goodwin L."/>
            <person name="Pitluck S."/>
            <person name="Peters L."/>
            <person name="Ovchinnikova G."/>
            <person name="Lu M."/>
            <person name="Kyrpides N."/>
            <person name="Mavromatis K."/>
            <person name="Ivanova N."/>
            <person name="Brettin T."/>
            <person name="Detter J.C."/>
            <person name="Han C."/>
            <person name="Larimer F."/>
            <person name="Land M."/>
            <person name="Hauser L."/>
            <person name="Markowitz V."/>
            <person name="Cheng J.-F."/>
            <person name="Hugenholtz P."/>
            <person name="Woyke T."/>
            <person name="Wu D."/>
            <person name="Spring S."/>
            <person name="Schroeder M."/>
            <person name="Kopitz M."/>
            <person name="Brambilla E."/>
            <person name="Klenk H.-P."/>
            <person name="Eisen J.A."/>
        </authorList>
    </citation>
    <scope>NUCLEOTIDE SEQUENCE</scope>
    <source>
        <strain evidence="2">DSM 3403</strain>
    </source>
</reference>
<dbReference type="InterPro" id="IPR026444">
    <property type="entry name" value="Secre_tail"/>
</dbReference>
<feature type="domain" description="Secretion system C-terminal sorting" evidence="1">
    <location>
        <begin position="459"/>
        <end position="523"/>
    </location>
</feature>
<dbReference type="EMBL" id="CP003349">
    <property type="protein sequence ID" value="AFD07169.1"/>
    <property type="molecule type" value="Genomic_DNA"/>
</dbReference>
<dbReference type="eggNOG" id="ENOG502ZNRT">
    <property type="taxonomic scope" value="Bacteria"/>
</dbReference>
<accession>H8KR23</accession>
<organism evidence="2 3">
    <name type="scientific">Solitalea canadensis (strain ATCC 29591 / DSM 3403 / JCM 21819 / LMG 8368 / NBRC 15130 / NCIMB 12057 / USAM 9D)</name>
    <name type="common">Flexibacter canadensis</name>
    <dbReference type="NCBI Taxonomy" id="929556"/>
    <lineage>
        <taxon>Bacteria</taxon>
        <taxon>Pseudomonadati</taxon>
        <taxon>Bacteroidota</taxon>
        <taxon>Sphingobacteriia</taxon>
        <taxon>Sphingobacteriales</taxon>
        <taxon>Sphingobacteriaceae</taxon>
        <taxon>Solitalea</taxon>
    </lineage>
</organism>
<dbReference type="NCBIfam" id="TIGR04183">
    <property type="entry name" value="Por_Secre_tail"/>
    <property type="match status" value="1"/>
</dbReference>
<dbReference type="HOGENOM" id="CLU_513768_0_0_10"/>
<dbReference type="Proteomes" id="UP000007590">
    <property type="component" value="Chromosome"/>
</dbReference>
<evidence type="ECO:0000313" key="2">
    <source>
        <dbReference type="EMBL" id="AFD07169.1"/>
    </source>
</evidence>
<name>H8KR23_SOLCM</name>
<dbReference type="OrthoDB" id="711832at2"/>
<dbReference type="Pfam" id="PF18962">
    <property type="entry name" value="Por_Secre_tail"/>
    <property type="match status" value="1"/>
</dbReference>